<proteinExistence type="inferred from homology"/>
<dbReference type="InterPro" id="IPR001509">
    <property type="entry name" value="Epimerase_deHydtase"/>
</dbReference>
<reference evidence="4" key="1">
    <citation type="submission" date="2020-01" db="EMBL/GenBank/DDBJ databases">
        <authorList>
            <person name="Meier V. D."/>
            <person name="Meier V D."/>
        </authorList>
    </citation>
    <scope>NUCLEOTIDE SEQUENCE</scope>
    <source>
        <strain evidence="4">HLG_WM_MAG_03</strain>
    </source>
</reference>
<dbReference type="Gene3D" id="3.40.50.720">
    <property type="entry name" value="NAD(P)-binding Rossmann-like Domain"/>
    <property type="match status" value="1"/>
</dbReference>
<dbReference type="CDD" id="cd05242">
    <property type="entry name" value="SDR_a8"/>
    <property type="match status" value="1"/>
</dbReference>
<dbReference type="Pfam" id="PF08338">
    <property type="entry name" value="DUF1731"/>
    <property type="match status" value="1"/>
</dbReference>
<dbReference type="NCBIfam" id="TIGR01777">
    <property type="entry name" value="yfcH"/>
    <property type="match status" value="1"/>
</dbReference>
<feature type="domain" description="NAD-dependent epimerase/dehydratase" evidence="2">
    <location>
        <begin position="4"/>
        <end position="209"/>
    </location>
</feature>
<protein>
    <submittedName>
        <fullName evidence="4">Cell division inhibitor</fullName>
    </submittedName>
</protein>
<dbReference type="Pfam" id="PF01370">
    <property type="entry name" value="Epimerase"/>
    <property type="match status" value="1"/>
</dbReference>
<accession>A0A6S6RWM0</accession>
<dbReference type="SUPFAM" id="SSF51735">
    <property type="entry name" value="NAD(P)-binding Rossmann-fold domains"/>
    <property type="match status" value="1"/>
</dbReference>
<feature type="domain" description="DUF1731" evidence="3">
    <location>
        <begin position="237"/>
        <end position="283"/>
    </location>
</feature>
<comment type="similarity">
    <text evidence="1">Belongs to the NAD(P)-dependent epimerase/dehydratase family. SDR39U1 subfamily.</text>
</comment>
<evidence type="ECO:0000313" key="4">
    <source>
        <dbReference type="EMBL" id="CAA6799688.1"/>
    </source>
</evidence>
<evidence type="ECO:0000256" key="1">
    <source>
        <dbReference type="ARBA" id="ARBA00009353"/>
    </source>
</evidence>
<dbReference type="InterPro" id="IPR010099">
    <property type="entry name" value="SDR39U1"/>
</dbReference>
<organism evidence="4">
    <name type="scientific">uncultured Sulfurovum sp</name>
    <dbReference type="NCBI Taxonomy" id="269237"/>
    <lineage>
        <taxon>Bacteria</taxon>
        <taxon>Pseudomonadati</taxon>
        <taxon>Campylobacterota</taxon>
        <taxon>Epsilonproteobacteria</taxon>
        <taxon>Campylobacterales</taxon>
        <taxon>Sulfurovaceae</taxon>
        <taxon>Sulfurovum</taxon>
        <taxon>environmental samples</taxon>
    </lineage>
</organism>
<evidence type="ECO:0000259" key="2">
    <source>
        <dbReference type="Pfam" id="PF01370"/>
    </source>
</evidence>
<gene>
    <name evidence="4" type="ORF">HELGO_WM31369</name>
</gene>
<dbReference type="AlphaFoldDB" id="A0A6S6RWM0"/>
<dbReference type="PANTHER" id="PTHR11092">
    <property type="entry name" value="SUGAR NUCLEOTIDE EPIMERASE RELATED"/>
    <property type="match status" value="1"/>
</dbReference>
<dbReference type="InterPro" id="IPR013549">
    <property type="entry name" value="DUF1731"/>
</dbReference>
<sequence>MKTIAITGASGFVGQYITKVFTEQGYVVVPILRADIHDLNKLQTKLEQSDVLINLAGANIIGRWSASYKKVLYDSRIETTNALVKGMKLIDNPPKLFISTSAVGIYKNDKLYDEYSTNYADNFLGNLVDDWEDEANKVKELGVRVAILRFGIVLGKEGGALQKMLTPFKLGVGGIIGDGKQAFSFIHIDDLARFYLHLIDNQALEGVYNMTTTKPTTNYGLTKALGKVLKRPTFLPLPTFVLQLIYGEGATVLTDGQSVIPKRVLESGFKFKFEEIDEVLEDLLK</sequence>
<dbReference type="PANTHER" id="PTHR11092:SF0">
    <property type="entry name" value="EPIMERASE FAMILY PROTEIN SDR39U1"/>
    <property type="match status" value="1"/>
</dbReference>
<dbReference type="InterPro" id="IPR036291">
    <property type="entry name" value="NAD(P)-bd_dom_sf"/>
</dbReference>
<name>A0A6S6RWM0_9BACT</name>
<evidence type="ECO:0000259" key="3">
    <source>
        <dbReference type="Pfam" id="PF08338"/>
    </source>
</evidence>
<dbReference type="EMBL" id="CACVAR010000055">
    <property type="protein sequence ID" value="CAA6799688.1"/>
    <property type="molecule type" value="Genomic_DNA"/>
</dbReference>